<name>A0A918QA83_9BACT</name>
<gene>
    <name evidence="6" type="ORF">GCM10007049_33430</name>
</gene>
<keyword evidence="3" id="KW-0808">Transferase</keyword>
<keyword evidence="2" id="KW-0489">Methyltransferase</keyword>
<dbReference type="PANTHER" id="PTHR43667">
    <property type="entry name" value="CYCLOPROPANE-FATTY-ACYL-PHOSPHOLIPID SYNTHASE"/>
    <property type="match status" value="1"/>
</dbReference>
<keyword evidence="4" id="KW-0949">S-adenosyl-L-methionine</keyword>
<dbReference type="PANTHER" id="PTHR43667:SF1">
    <property type="entry name" value="CYCLOPROPANE-FATTY-ACYL-PHOSPHOLIPID SYNTHASE"/>
    <property type="match status" value="1"/>
</dbReference>
<evidence type="ECO:0000313" key="6">
    <source>
        <dbReference type="EMBL" id="GGZ37531.1"/>
    </source>
</evidence>
<dbReference type="RefSeq" id="WP_018475783.1">
    <property type="nucleotide sequence ID" value="NZ_BMWX01000007.1"/>
</dbReference>
<dbReference type="CDD" id="cd02440">
    <property type="entry name" value="AdoMet_MTases"/>
    <property type="match status" value="1"/>
</dbReference>
<evidence type="ECO:0000256" key="5">
    <source>
        <dbReference type="ARBA" id="ARBA00023098"/>
    </source>
</evidence>
<reference evidence="6" key="1">
    <citation type="journal article" date="2014" name="Int. J. Syst. Evol. Microbiol.">
        <title>Complete genome sequence of Corynebacterium casei LMG S-19264T (=DSM 44701T), isolated from a smear-ripened cheese.</title>
        <authorList>
            <consortium name="US DOE Joint Genome Institute (JGI-PGF)"/>
            <person name="Walter F."/>
            <person name="Albersmeier A."/>
            <person name="Kalinowski J."/>
            <person name="Ruckert C."/>
        </authorList>
    </citation>
    <scope>NUCLEOTIDE SEQUENCE</scope>
    <source>
        <strain evidence="6">KCTC 12368</strain>
    </source>
</reference>
<dbReference type="Gene3D" id="3.40.50.150">
    <property type="entry name" value="Vaccinia Virus protein VP39"/>
    <property type="match status" value="1"/>
</dbReference>
<evidence type="ECO:0000313" key="7">
    <source>
        <dbReference type="Proteomes" id="UP000619457"/>
    </source>
</evidence>
<dbReference type="Pfam" id="PF02353">
    <property type="entry name" value="CMAS"/>
    <property type="match status" value="1"/>
</dbReference>
<accession>A0A918QA83</accession>
<evidence type="ECO:0000256" key="1">
    <source>
        <dbReference type="ARBA" id="ARBA00010815"/>
    </source>
</evidence>
<dbReference type="GO" id="GO:0032259">
    <property type="term" value="P:methylation"/>
    <property type="evidence" value="ECO:0007669"/>
    <property type="project" value="UniProtKB-KW"/>
</dbReference>
<evidence type="ECO:0008006" key="8">
    <source>
        <dbReference type="Google" id="ProtNLM"/>
    </source>
</evidence>
<evidence type="ECO:0000256" key="4">
    <source>
        <dbReference type="ARBA" id="ARBA00022691"/>
    </source>
</evidence>
<dbReference type="GO" id="GO:0006629">
    <property type="term" value="P:lipid metabolic process"/>
    <property type="evidence" value="ECO:0007669"/>
    <property type="project" value="UniProtKB-KW"/>
</dbReference>
<dbReference type="GO" id="GO:0008168">
    <property type="term" value="F:methyltransferase activity"/>
    <property type="evidence" value="ECO:0007669"/>
    <property type="project" value="UniProtKB-KW"/>
</dbReference>
<sequence length="302" mass="34526">MANAKDLNFTYSTIDEIFRLSLGETGDYSGAKYDGDFSMSLEEAQAAKHKFIADSLNIRKGSKVLDMCCGWGPFSRYITDERGAISTGLTLSSAQAAACQRNGLNVLVKDCKTVLPEDYGKFDAIVCIGGLEHFCSVEEWKNGNQETIYQNFFQSIADLLEPGGRAYIQTMVFSKNMIDYELLDLKAPKGSAENVMALMVAQFPGSWLPYGDEMVIRNASPYFKLISKSSGRLDYIETISQWRQRFRKFHPKKYWLYLRLFLSNINDKDFKYQIEVFKTSPNKICFEKEIMDHFRLVFEKTP</sequence>
<comment type="similarity">
    <text evidence="1">Belongs to the CFA/CMAS family.</text>
</comment>
<proteinExistence type="inferred from homology"/>
<dbReference type="SUPFAM" id="SSF53335">
    <property type="entry name" value="S-adenosyl-L-methionine-dependent methyltransferases"/>
    <property type="match status" value="1"/>
</dbReference>
<reference evidence="6" key="2">
    <citation type="submission" date="2020-09" db="EMBL/GenBank/DDBJ databases">
        <authorList>
            <person name="Sun Q."/>
            <person name="Kim S."/>
        </authorList>
    </citation>
    <scope>NUCLEOTIDE SEQUENCE</scope>
    <source>
        <strain evidence="6">KCTC 12368</strain>
    </source>
</reference>
<dbReference type="AlphaFoldDB" id="A0A918QA83"/>
<dbReference type="InterPro" id="IPR050723">
    <property type="entry name" value="CFA/CMAS"/>
</dbReference>
<dbReference type="Proteomes" id="UP000619457">
    <property type="component" value="Unassembled WGS sequence"/>
</dbReference>
<keyword evidence="5" id="KW-0443">Lipid metabolism</keyword>
<dbReference type="InterPro" id="IPR029063">
    <property type="entry name" value="SAM-dependent_MTases_sf"/>
</dbReference>
<evidence type="ECO:0000256" key="2">
    <source>
        <dbReference type="ARBA" id="ARBA00022603"/>
    </source>
</evidence>
<protein>
    <recommendedName>
        <fullName evidence="8">Cyclopropane-fatty-acyl-phospholipid synthase</fullName>
    </recommendedName>
</protein>
<organism evidence="6 7">
    <name type="scientific">Echinicola pacifica</name>
    <dbReference type="NCBI Taxonomy" id="346377"/>
    <lineage>
        <taxon>Bacteria</taxon>
        <taxon>Pseudomonadati</taxon>
        <taxon>Bacteroidota</taxon>
        <taxon>Cytophagia</taxon>
        <taxon>Cytophagales</taxon>
        <taxon>Cyclobacteriaceae</taxon>
        <taxon>Echinicola</taxon>
    </lineage>
</organism>
<keyword evidence="7" id="KW-1185">Reference proteome</keyword>
<evidence type="ECO:0000256" key="3">
    <source>
        <dbReference type="ARBA" id="ARBA00022679"/>
    </source>
</evidence>
<dbReference type="EMBL" id="BMWX01000007">
    <property type="protein sequence ID" value="GGZ37531.1"/>
    <property type="molecule type" value="Genomic_DNA"/>
</dbReference>
<comment type="caution">
    <text evidence="6">The sequence shown here is derived from an EMBL/GenBank/DDBJ whole genome shotgun (WGS) entry which is preliminary data.</text>
</comment>